<gene>
    <name evidence="2" type="ORF">ADUPG1_013743</name>
</gene>
<feature type="compositionally biased region" description="Acidic residues" evidence="1">
    <location>
        <begin position="544"/>
        <end position="554"/>
    </location>
</feature>
<accession>A0ABQ5K4I8</accession>
<feature type="compositionally biased region" description="Acidic residues" evidence="1">
    <location>
        <begin position="420"/>
        <end position="432"/>
    </location>
</feature>
<evidence type="ECO:0000313" key="2">
    <source>
        <dbReference type="EMBL" id="GKT27292.1"/>
    </source>
</evidence>
<dbReference type="Proteomes" id="UP001057375">
    <property type="component" value="Unassembled WGS sequence"/>
</dbReference>
<reference evidence="2" key="1">
    <citation type="submission" date="2022-03" db="EMBL/GenBank/DDBJ databases">
        <title>Draft genome sequence of Aduncisulcus paluster, a free-living microaerophilic Fornicata.</title>
        <authorList>
            <person name="Yuyama I."/>
            <person name="Kume K."/>
            <person name="Tamura T."/>
            <person name="Inagaki Y."/>
            <person name="Hashimoto T."/>
        </authorList>
    </citation>
    <scope>NUCLEOTIDE SEQUENCE</scope>
    <source>
        <strain evidence="2">NY0171</strain>
    </source>
</reference>
<proteinExistence type="predicted"/>
<feature type="compositionally biased region" description="Basic and acidic residues" evidence="1">
    <location>
        <begin position="395"/>
        <end position="419"/>
    </location>
</feature>
<feature type="compositionally biased region" description="Polar residues" evidence="1">
    <location>
        <begin position="241"/>
        <end position="250"/>
    </location>
</feature>
<feature type="compositionally biased region" description="Acidic residues" evidence="1">
    <location>
        <begin position="723"/>
        <end position="733"/>
    </location>
</feature>
<protein>
    <submittedName>
        <fullName evidence="2">Sister chromatid cohesion protein Dcc1 like protein</fullName>
    </submittedName>
</protein>
<sequence>MKRLVFDKSFSVNNIVLELTDDIYSSVISGQSSIIAKDDGSASLITEKESYDMTKVESTNTNLIATNTTKRDLKQLESLILSYGPRECGSFDPIEYKKGDTVIEGAFSSILTVNKRTPDCRKVSKLLHPDKSSSIRDRHTFPFHMYKRWTDDSVYIKNITIDELKDTAKASLPETIVLLLHMGAFPMHNVINGLQPMRVFAKQYEKKIKAKSLADRMKPMKQSLSATESGGFGGHTDVRSSDLSLPSTAPGTFPAMSVSSQSSTSLSSCSNDDRDPDTQEQIDGQSTGQPTASPSASPLVRQSLLAPADSQEMDKPGQRLTHRHPHLHTGSTVEFGTMDYTHWVKTICDCICTFIRDHGFSQEESLSPEIPKVETVHKKQHSQAKTGLSLFLEAHRGKSKDSSHGIDKSMYKKKTKDEEEKKEEEREEGGREEEERRGSDRKSSPKICIYLNDCVEYVVSTLCFADKRSTGNEGKAGVIAVLRWYIALYLCDSIWRAGESSTEKRKRDALLSANNGKGGKISSMARKEGAKGTNKGRNRREEESSSEESSSDTDADSRGDTQSASAKTNSMLGPTSFNSFRISSNSRFSAVSSSRSSSSSFSSSSSYPIPPPSVSLILFCEELKEVHESISPDVLCKEDGCYPCLSVAMIMCLLLRKVDVLTDKNIVVRVCGERMRKELFTYELEKLKKKQLDEIKKQRERDEAEAEALEKRKRLLHKHHEEEESNDNDDDGGDIVTSFGAQSTSPRKDRNKVGAGGSFAGTGGSFAAIGKSYSKRGHPQSDISNPISLSYGHNYTLSSHEMSLQACFGQTPKVVDGTGETEEQFLLSQKSEFINHHFKLFDLRQITQNIRISIASTFPGLGRLFTIPSVGKYKQFCALPSCNLSGLIHSKLVAVKPPCPIDPDRGFLMVDPFLLPSNATPSVISEHLNLIKSRWTMDELNWLLKYQVPSSFKPHSLLMVEDTVAVSSDEERTSSAIYSASKKKEKREEKLKVFVPKGRGFISIPESVSVAITGLTEQTLQKCIIPVDGEEVYATRGKWFE</sequence>
<feature type="region of interest" description="Disordered" evidence="1">
    <location>
        <begin position="212"/>
        <end position="330"/>
    </location>
</feature>
<organism evidence="2 3">
    <name type="scientific">Aduncisulcus paluster</name>
    <dbReference type="NCBI Taxonomy" id="2918883"/>
    <lineage>
        <taxon>Eukaryota</taxon>
        <taxon>Metamonada</taxon>
        <taxon>Carpediemonas-like organisms</taxon>
        <taxon>Aduncisulcus</taxon>
    </lineage>
</organism>
<feature type="compositionally biased region" description="Polar residues" evidence="1">
    <location>
        <begin position="281"/>
        <end position="296"/>
    </location>
</feature>
<dbReference type="EMBL" id="BQXS01012730">
    <property type="protein sequence ID" value="GKT27292.1"/>
    <property type="molecule type" value="Genomic_DNA"/>
</dbReference>
<dbReference type="InterPro" id="IPR019128">
    <property type="entry name" value="Dcc1"/>
</dbReference>
<name>A0ABQ5K4I8_9EUKA</name>
<feature type="region of interest" description="Disordered" evidence="1">
    <location>
        <begin position="502"/>
        <end position="572"/>
    </location>
</feature>
<keyword evidence="3" id="KW-1185">Reference proteome</keyword>
<feature type="compositionally biased region" description="Basic and acidic residues" evidence="1">
    <location>
        <begin position="433"/>
        <end position="442"/>
    </location>
</feature>
<feature type="region of interest" description="Disordered" evidence="1">
    <location>
        <begin position="716"/>
        <end position="757"/>
    </location>
</feature>
<dbReference type="Pfam" id="PF09724">
    <property type="entry name" value="Dcc1"/>
    <property type="match status" value="1"/>
</dbReference>
<comment type="caution">
    <text evidence="2">The sequence shown here is derived from an EMBL/GenBank/DDBJ whole genome shotgun (WGS) entry which is preliminary data.</text>
</comment>
<evidence type="ECO:0000256" key="1">
    <source>
        <dbReference type="SAM" id="MobiDB-lite"/>
    </source>
</evidence>
<feature type="compositionally biased region" description="Low complexity" evidence="1">
    <location>
        <begin position="257"/>
        <end position="270"/>
    </location>
</feature>
<feature type="region of interest" description="Disordered" evidence="1">
    <location>
        <begin position="395"/>
        <end position="442"/>
    </location>
</feature>
<dbReference type="CDD" id="cd22249">
    <property type="entry name" value="UDM1_RNF168_RNF169-like"/>
    <property type="match status" value="1"/>
</dbReference>
<evidence type="ECO:0000313" key="3">
    <source>
        <dbReference type="Proteomes" id="UP001057375"/>
    </source>
</evidence>
<feature type="compositionally biased region" description="Polar residues" evidence="1">
    <location>
        <begin position="560"/>
        <end position="572"/>
    </location>
</feature>